<feature type="compositionally biased region" description="Low complexity" evidence="1">
    <location>
        <begin position="270"/>
        <end position="281"/>
    </location>
</feature>
<proteinExistence type="predicted"/>
<feature type="compositionally biased region" description="Basic residues" evidence="1">
    <location>
        <begin position="119"/>
        <end position="128"/>
    </location>
</feature>
<feature type="region of interest" description="Disordered" evidence="1">
    <location>
        <begin position="1"/>
        <end position="43"/>
    </location>
</feature>
<name>A0A6J4TA58_9ACTN</name>
<evidence type="ECO:0000256" key="1">
    <source>
        <dbReference type="SAM" id="MobiDB-lite"/>
    </source>
</evidence>
<feature type="region of interest" description="Disordered" evidence="1">
    <location>
        <begin position="219"/>
        <end position="325"/>
    </location>
</feature>
<feature type="region of interest" description="Disordered" evidence="1">
    <location>
        <begin position="105"/>
        <end position="155"/>
    </location>
</feature>
<reference evidence="2" key="1">
    <citation type="submission" date="2020-02" db="EMBL/GenBank/DDBJ databases">
        <authorList>
            <person name="Meier V. D."/>
        </authorList>
    </citation>
    <scope>NUCLEOTIDE SEQUENCE</scope>
    <source>
        <strain evidence="2">AVDCRST_MAG13</strain>
    </source>
</reference>
<dbReference type="EMBL" id="CADCVO010000507">
    <property type="protein sequence ID" value="CAA9517407.1"/>
    <property type="molecule type" value="Genomic_DNA"/>
</dbReference>
<accession>A0A6J4TA58</accession>
<dbReference type="AlphaFoldDB" id="A0A6J4TA58"/>
<feature type="compositionally biased region" description="Low complexity" evidence="1">
    <location>
        <begin position="234"/>
        <end position="259"/>
    </location>
</feature>
<feature type="compositionally biased region" description="Low complexity" evidence="1">
    <location>
        <begin position="16"/>
        <end position="26"/>
    </location>
</feature>
<sequence length="325" mass="34270">MGSRWSDSMIRRRASSIRSSSSPTIRGAPAVSMTLPPLGSTSVSRKQTCWSSAASWIVLMSCSSASTAASGPSRSMSASVSRHWTNAVVTCRCSGGLAAPSTWARTSVDRQAATSSSRGSRRGRRRGRSSLGGAASRRRPGPLTGPTHASGRSAAAAGLTTISPASATFSMSVGRVAPGPARSCSRWEPPTRRTCTSPVCRPWDIRRVTLPAEVRSRPILRRASRMSTAAPQPRARWSGPSKSSSSASPASLRRLPPLRCATASSPPKAVPMVSTSSSAPSRPRRVRRSERLVKPETSAKRTVASSVCRRAPGARARYSRSTVGT</sequence>
<gene>
    <name evidence="2" type="ORF">AVDCRST_MAG13-3165</name>
</gene>
<evidence type="ECO:0000313" key="2">
    <source>
        <dbReference type="EMBL" id="CAA9517407.1"/>
    </source>
</evidence>
<feature type="compositionally biased region" description="Basic and acidic residues" evidence="1">
    <location>
        <begin position="289"/>
        <end position="299"/>
    </location>
</feature>
<organism evidence="2">
    <name type="scientific">uncultured Solirubrobacteraceae bacterium</name>
    <dbReference type="NCBI Taxonomy" id="1162706"/>
    <lineage>
        <taxon>Bacteria</taxon>
        <taxon>Bacillati</taxon>
        <taxon>Actinomycetota</taxon>
        <taxon>Thermoleophilia</taxon>
        <taxon>Solirubrobacterales</taxon>
        <taxon>Solirubrobacteraceae</taxon>
        <taxon>environmental samples</taxon>
    </lineage>
</organism>
<feature type="region of interest" description="Disordered" evidence="1">
    <location>
        <begin position="177"/>
        <end position="196"/>
    </location>
</feature>
<protein>
    <submittedName>
        <fullName evidence="2">Uncharacterized protein</fullName>
    </submittedName>
</protein>